<name>A0A653AH00_9BACT</name>
<reference evidence="4" key="1">
    <citation type="submission" date="2018-07" db="EMBL/GenBank/DDBJ databases">
        <authorList>
            <consortium name="Genoscope - CEA"/>
            <person name="William W."/>
        </authorList>
    </citation>
    <scope>NUCLEOTIDE SEQUENCE</scope>
    <source>
        <strain evidence="4">IK1</strain>
    </source>
</reference>
<proteinExistence type="inferred from homology"/>
<dbReference type="InterPro" id="IPR005269">
    <property type="entry name" value="LOG"/>
</dbReference>
<protein>
    <recommendedName>
        <fullName evidence="3">Cytokinin riboside 5'-monophosphate phosphoribohydrolase</fullName>
        <ecNumber evidence="3">3.2.2.n1</ecNumber>
    </recommendedName>
</protein>
<dbReference type="GO" id="GO:0005829">
    <property type="term" value="C:cytosol"/>
    <property type="evidence" value="ECO:0007669"/>
    <property type="project" value="TreeGrafter"/>
</dbReference>
<comment type="similarity">
    <text evidence="2 3">Belongs to the LOG family.</text>
</comment>
<dbReference type="PANTHER" id="PTHR31223:SF70">
    <property type="entry name" value="LOG FAMILY PROTEIN YJL055W"/>
    <property type="match status" value="1"/>
</dbReference>
<dbReference type="EC" id="3.2.2.n1" evidence="3"/>
<keyword evidence="3" id="KW-0203">Cytokinin biosynthesis</keyword>
<gene>
    <name evidence="4" type="ORF">TRIP_D420162</name>
</gene>
<organism evidence="4">
    <name type="scientific">uncultured Paludibacter sp</name>
    <dbReference type="NCBI Taxonomy" id="497635"/>
    <lineage>
        <taxon>Bacteria</taxon>
        <taxon>Pseudomonadati</taxon>
        <taxon>Bacteroidota</taxon>
        <taxon>Bacteroidia</taxon>
        <taxon>Bacteroidales</taxon>
        <taxon>Paludibacteraceae</taxon>
        <taxon>Paludibacter</taxon>
        <taxon>environmental samples</taxon>
    </lineage>
</organism>
<dbReference type="PANTHER" id="PTHR31223">
    <property type="entry name" value="LOG FAMILY PROTEIN YJL055W"/>
    <property type="match status" value="1"/>
</dbReference>
<comment type="catalytic activity">
    <reaction evidence="1">
        <text>AMP + H2O = D-ribose 5-phosphate + adenine</text>
        <dbReference type="Rhea" id="RHEA:20129"/>
        <dbReference type="ChEBI" id="CHEBI:15377"/>
        <dbReference type="ChEBI" id="CHEBI:16708"/>
        <dbReference type="ChEBI" id="CHEBI:78346"/>
        <dbReference type="ChEBI" id="CHEBI:456215"/>
        <dbReference type="EC" id="3.2.2.4"/>
    </reaction>
</comment>
<evidence type="ECO:0000313" key="4">
    <source>
        <dbReference type="EMBL" id="VBB47332.1"/>
    </source>
</evidence>
<evidence type="ECO:0000256" key="2">
    <source>
        <dbReference type="ARBA" id="ARBA00006763"/>
    </source>
</evidence>
<dbReference type="Pfam" id="PF03641">
    <property type="entry name" value="Lysine_decarbox"/>
    <property type="match status" value="1"/>
</dbReference>
<keyword evidence="3" id="KW-0378">Hydrolase</keyword>
<dbReference type="GO" id="GO:0008714">
    <property type="term" value="F:AMP nucleosidase activity"/>
    <property type="evidence" value="ECO:0007669"/>
    <property type="project" value="UniProtKB-EC"/>
</dbReference>
<dbReference type="Gene3D" id="3.40.50.450">
    <property type="match status" value="1"/>
</dbReference>
<evidence type="ECO:0000256" key="1">
    <source>
        <dbReference type="ARBA" id="ARBA00000274"/>
    </source>
</evidence>
<accession>A0A653AH00</accession>
<dbReference type="GO" id="GO:0009691">
    <property type="term" value="P:cytokinin biosynthetic process"/>
    <property type="evidence" value="ECO:0007669"/>
    <property type="project" value="UniProtKB-UniRule"/>
</dbReference>
<dbReference type="EMBL" id="UPXZ01000037">
    <property type="protein sequence ID" value="VBB47332.1"/>
    <property type="molecule type" value="Genomic_DNA"/>
</dbReference>
<dbReference type="NCBIfam" id="TIGR00730">
    <property type="entry name" value="Rossman fold protein, TIGR00730 family"/>
    <property type="match status" value="1"/>
</dbReference>
<dbReference type="SUPFAM" id="SSF102405">
    <property type="entry name" value="MCP/YpsA-like"/>
    <property type="match status" value="1"/>
</dbReference>
<evidence type="ECO:0000256" key="3">
    <source>
        <dbReference type="RuleBase" id="RU363015"/>
    </source>
</evidence>
<sequence length="202" mass="22730">MQNYFLDRKRMKKICVYCASSSKINSIYFETAEKLGKIFADNDIELIYGGGSVGLMGALADTIMNSGGKVTGVIPRFMCEVEWHHNGISELILTETMHERKEKMANLADAVVALPGGCGTIEELMEVITWKQLGIFNKPIVILNVNGYYTHLIAQLEQAVKENFMIEKHKEMWSVVEKAEDVMEAINNATSWDETARNFAKI</sequence>
<dbReference type="AlphaFoldDB" id="A0A653AH00"/>
<dbReference type="InterPro" id="IPR031100">
    <property type="entry name" value="LOG_fam"/>
</dbReference>